<evidence type="ECO:0000256" key="6">
    <source>
        <dbReference type="ARBA" id="ARBA00022989"/>
    </source>
</evidence>
<dbReference type="GO" id="GO:0007416">
    <property type="term" value="P:synapse assembly"/>
    <property type="evidence" value="ECO:0007669"/>
    <property type="project" value="TreeGrafter"/>
</dbReference>
<feature type="domain" description="Fibronectin type-III" evidence="11">
    <location>
        <begin position="258"/>
        <end position="376"/>
    </location>
</feature>
<dbReference type="InterPro" id="IPR036179">
    <property type="entry name" value="Ig-like_dom_sf"/>
</dbReference>
<dbReference type="AlphaFoldDB" id="A0A1A9WNS4"/>
<dbReference type="FunFam" id="2.60.40.10:FF:000028">
    <property type="entry name" value="Neuronal cell adhesion molecule"/>
    <property type="match status" value="1"/>
</dbReference>
<evidence type="ECO:0000256" key="2">
    <source>
        <dbReference type="ARBA" id="ARBA00022692"/>
    </source>
</evidence>
<keyword evidence="6" id="KW-1133">Transmembrane helix</keyword>
<dbReference type="PANTHER" id="PTHR13817">
    <property type="entry name" value="TITIN"/>
    <property type="match status" value="1"/>
</dbReference>
<keyword evidence="13" id="KW-1185">Reference proteome</keyword>
<evidence type="ECO:0000256" key="5">
    <source>
        <dbReference type="ARBA" id="ARBA00022889"/>
    </source>
</evidence>
<dbReference type="InterPro" id="IPR056754">
    <property type="entry name" value="DSCAM/DSCAML_C"/>
</dbReference>
<dbReference type="GO" id="GO:0009653">
    <property type="term" value="P:anatomical structure morphogenesis"/>
    <property type="evidence" value="ECO:0007669"/>
    <property type="project" value="UniProtKB-ARBA"/>
</dbReference>
<keyword evidence="7" id="KW-0472">Membrane</keyword>
<dbReference type="STRING" id="37001.A0A1A9WNS4"/>
<keyword evidence="5" id="KW-0130">Cell adhesion</keyword>
<dbReference type="Gene3D" id="2.60.40.10">
    <property type="entry name" value="Immunoglobulins"/>
    <property type="match status" value="8"/>
</dbReference>
<dbReference type="Pfam" id="PF00041">
    <property type="entry name" value="fn3"/>
    <property type="match status" value="4"/>
</dbReference>
<dbReference type="Pfam" id="PF13927">
    <property type="entry name" value="Ig_3"/>
    <property type="match status" value="1"/>
</dbReference>
<evidence type="ECO:0000256" key="4">
    <source>
        <dbReference type="ARBA" id="ARBA00022737"/>
    </source>
</evidence>
<dbReference type="FunFam" id="2.60.40.10:FF:002019">
    <property type="entry name" value="Uncharacterized protein, isoform C"/>
    <property type="match status" value="1"/>
</dbReference>
<evidence type="ECO:0000313" key="12">
    <source>
        <dbReference type="EnsemblMetazoa" id="GBRI026442-PA"/>
    </source>
</evidence>
<dbReference type="InterPro" id="IPR050964">
    <property type="entry name" value="Striated_Muscle_Regulatory"/>
</dbReference>
<evidence type="ECO:0000259" key="10">
    <source>
        <dbReference type="PROSITE" id="PS50835"/>
    </source>
</evidence>
<dbReference type="EnsemblMetazoa" id="GBRI026442-RA">
    <property type="protein sequence ID" value="GBRI026442-PA"/>
    <property type="gene ID" value="GBRI026442"/>
</dbReference>
<keyword evidence="4" id="KW-0677">Repeat</keyword>
<evidence type="ECO:0000256" key="7">
    <source>
        <dbReference type="ARBA" id="ARBA00023136"/>
    </source>
</evidence>
<sequence>MPIYFSWKKDDMSIPTTLQITEKKEEFFSLLVFKDINAKHSGKYTCYASNAAAKVNFTAELQVRVAPRWSFEPMDTAIMLGNTISINCEAEGYPIPAITWFKGQDKLNKDFKPLNMRNHSLVLNFATDIDEGYYMCQAANDIGAGLKKVIRINVNEPARFEQPARNVSSRRNDAVTLDCQAKGDEPITIAWTQNNGRIDLNNFRFSIAEMKTDKGVDSQLTIARSDRHDSGIYKCIAENPYGRAEQIIYLAVQERPDTPSNLEVFEVGSRTVKLSWRRPFDGNSPVLSYLVQYQPLKYLQSHAALNLAGGDWSGPNIINATLPSTSVSKSYDSDLRESAIVAGLTPATTFLIRMQAINEIERSTFTDPIVLKTQEEAPTEAPSNVQVQTGGERELIVTWQIPPRESWNGELIGYTVNCTEEKQNINYISVVNNSLKSVIVSGWATTKATLRGLRKYTRYAVTVRALNGFGSGPWSAPIFGTTAEGVPEAAPQHVNCTALSSQSLKISWLEPPLQFHGGIIQGYKILYRPIVNQTYMVRVDENGYPVTYEARGLAENQMYEFWVSASTSVGEGEPTSVVAQATNTRAPARIASFSQVVRKAVGTSLVLECLAVGVEGSLSGNYTCTANNLFGNDEIQYQVIAMKQPAAPQIIVQYASADSIRVSWDPPDDGGAPLQGYTIFYRIAGEMWSQAELMPENNAYTITQLKCGNQYIIKMSAHNLVGDGVASEEINVWTKGKASQAPNGNELIVTNASCVNLKLSAWHNGGCPIHHFSIEHRPLDKSRIKRHRRNARTTRYCDNSKTYRFMDAKARDIRWTVVTSDISNAEENRENLIFCDFLPAKWYQLRISATNDAGKTTEHYHFATTNIDGVTIPPPSVFPSESDLMNNLINATNPTNGDWFSTLIVIVIITVAMITV</sequence>
<feature type="domain" description="Fibronectin type-III" evidence="11">
    <location>
        <begin position="490"/>
        <end position="587"/>
    </location>
</feature>
<dbReference type="GO" id="GO:0007156">
    <property type="term" value="P:homophilic cell adhesion via plasma membrane adhesion molecules"/>
    <property type="evidence" value="ECO:0007669"/>
    <property type="project" value="TreeGrafter"/>
</dbReference>
<feature type="domain" description="Fibronectin type-III" evidence="11">
    <location>
        <begin position="644"/>
        <end position="737"/>
    </location>
</feature>
<organism evidence="12 13">
    <name type="scientific">Glossina brevipalpis</name>
    <dbReference type="NCBI Taxonomy" id="37001"/>
    <lineage>
        <taxon>Eukaryota</taxon>
        <taxon>Metazoa</taxon>
        <taxon>Ecdysozoa</taxon>
        <taxon>Arthropoda</taxon>
        <taxon>Hexapoda</taxon>
        <taxon>Insecta</taxon>
        <taxon>Pterygota</taxon>
        <taxon>Neoptera</taxon>
        <taxon>Endopterygota</taxon>
        <taxon>Diptera</taxon>
        <taxon>Brachycera</taxon>
        <taxon>Muscomorpha</taxon>
        <taxon>Hippoboscoidea</taxon>
        <taxon>Glossinidae</taxon>
        <taxon>Glossina</taxon>
    </lineage>
</organism>
<proteinExistence type="predicted"/>
<dbReference type="SMART" id="SM00409">
    <property type="entry name" value="IG"/>
    <property type="match status" value="4"/>
</dbReference>
<dbReference type="FunFam" id="2.60.40.10:FF:000719">
    <property type="entry name" value="nephrin isoform X1"/>
    <property type="match status" value="1"/>
</dbReference>
<feature type="domain" description="Ig-like" evidence="10">
    <location>
        <begin position="67"/>
        <end position="153"/>
    </location>
</feature>
<dbReference type="Pfam" id="PF07679">
    <property type="entry name" value="I-set"/>
    <property type="match status" value="2"/>
</dbReference>
<feature type="domain" description="Ig-like" evidence="10">
    <location>
        <begin position="157"/>
        <end position="253"/>
    </location>
</feature>
<dbReference type="CDD" id="cd00063">
    <property type="entry name" value="FN3"/>
    <property type="match status" value="4"/>
</dbReference>
<dbReference type="SUPFAM" id="SSF48726">
    <property type="entry name" value="Immunoglobulin"/>
    <property type="match status" value="3"/>
</dbReference>
<evidence type="ECO:0000256" key="1">
    <source>
        <dbReference type="ARBA" id="ARBA00004167"/>
    </source>
</evidence>
<keyword evidence="9" id="KW-0393">Immunoglobulin domain</keyword>
<dbReference type="InterPro" id="IPR003961">
    <property type="entry name" value="FN3_dom"/>
</dbReference>
<name>A0A1A9WNS4_9MUSC</name>
<dbReference type="InterPro" id="IPR007110">
    <property type="entry name" value="Ig-like_dom"/>
</dbReference>
<feature type="domain" description="Ig-like" evidence="10">
    <location>
        <begin position="1"/>
        <end position="62"/>
    </location>
</feature>
<evidence type="ECO:0000256" key="9">
    <source>
        <dbReference type="ARBA" id="ARBA00023319"/>
    </source>
</evidence>
<dbReference type="PROSITE" id="PS50835">
    <property type="entry name" value="IG_LIKE"/>
    <property type="match status" value="3"/>
</dbReference>
<dbReference type="GO" id="GO:0030154">
    <property type="term" value="P:cell differentiation"/>
    <property type="evidence" value="ECO:0007669"/>
    <property type="project" value="UniProtKB-ARBA"/>
</dbReference>
<evidence type="ECO:0000256" key="8">
    <source>
        <dbReference type="ARBA" id="ARBA00023157"/>
    </source>
</evidence>
<evidence type="ECO:0008006" key="14">
    <source>
        <dbReference type="Google" id="ProtNLM"/>
    </source>
</evidence>
<dbReference type="SUPFAM" id="SSF49265">
    <property type="entry name" value="Fibronectin type III"/>
    <property type="match status" value="3"/>
</dbReference>
<reference evidence="12" key="2">
    <citation type="submission" date="2020-05" db="UniProtKB">
        <authorList>
            <consortium name="EnsemblMetazoa"/>
        </authorList>
    </citation>
    <scope>IDENTIFICATION</scope>
    <source>
        <strain evidence="12">IAEA</strain>
    </source>
</reference>
<comment type="subcellular location">
    <subcellularLocation>
        <location evidence="1">Membrane</location>
        <topology evidence="1">Single-pass membrane protein</topology>
    </subcellularLocation>
</comment>
<reference evidence="13" key="1">
    <citation type="submission" date="2014-03" db="EMBL/GenBank/DDBJ databases">
        <authorList>
            <person name="Aksoy S."/>
            <person name="Warren W."/>
            <person name="Wilson R.K."/>
        </authorList>
    </citation>
    <scope>NUCLEOTIDE SEQUENCE [LARGE SCALE GENOMIC DNA]</scope>
    <source>
        <strain evidence="13">IAEA</strain>
    </source>
</reference>
<dbReference type="InterPro" id="IPR003598">
    <property type="entry name" value="Ig_sub2"/>
</dbReference>
<dbReference type="GO" id="GO:0045202">
    <property type="term" value="C:synapse"/>
    <property type="evidence" value="ECO:0007669"/>
    <property type="project" value="TreeGrafter"/>
</dbReference>
<dbReference type="SMART" id="SM00408">
    <property type="entry name" value="IGc2"/>
    <property type="match status" value="2"/>
</dbReference>
<dbReference type="FunFam" id="2.60.40.10:FF:000104">
    <property type="entry name" value="Down syndrome cell adhesion molecule b"/>
    <property type="match status" value="1"/>
</dbReference>
<dbReference type="SMART" id="SM00060">
    <property type="entry name" value="FN3"/>
    <property type="match status" value="5"/>
</dbReference>
<dbReference type="PROSITE" id="PS50853">
    <property type="entry name" value="FN3"/>
    <property type="match status" value="4"/>
</dbReference>
<dbReference type="InterPro" id="IPR013098">
    <property type="entry name" value="Ig_I-set"/>
</dbReference>
<dbReference type="Proteomes" id="UP000091820">
    <property type="component" value="Unassembled WGS sequence"/>
</dbReference>
<evidence type="ECO:0000256" key="3">
    <source>
        <dbReference type="ARBA" id="ARBA00022729"/>
    </source>
</evidence>
<feature type="domain" description="Fibronectin type-III" evidence="11">
    <location>
        <begin position="381"/>
        <end position="485"/>
    </location>
</feature>
<dbReference type="GO" id="GO:0016020">
    <property type="term" value="C:membrane"/>
    <property type="evidence" value="ECO:0007669"/>
    <property type="project" value="UniProtKB-SubCell"/>
</dbReference>
<protein>
    <recommendedName>
        <fullName evidence="14">Down syndrome cell adhesion molecule</fullName>
    </recommendedName>
</protein>
<dbReference type="PANTHER" id="PTHR13817:SF102">
    <property type="entry name" value="DOWN SYNDROME CELL ADHESION MOLECULE-LIKE PROTEIN DSCAM2"/>
    <property type="match status" value="1"/>
</dbReference>
<evidence type="ECO:0000313" key="13">
    <source>
        <dbReference type="Proteomes" id="UP000091820"/>
    </source>
</evidence>
<dbReference type="InterPro" id="IPR013783">
    <property type="entry name" value="Ig-like_fold"/>
</dbReference>
<dbReference type="InterPro" id="IPR003599">
    <property type="entry name" value="Ig_sub"/>
</dbReference>
<evidence type="ECO:0000259" key="11">
    <source>
        <dbReference type="PROSITE" id="PS50853"/>
    </source>
</evidence>
<accession>A0A1A9WNS4</accession>
<keyword evidence="2" id="KW-0812">Transmembrane</keyword>
<dbReference type="InterPro" id="IPR036116">
    <property type="entry name" value="FN3_sf"/>
</dbReference>
<dbReference type="VEuPathDB" id="VectorBase:GBRI026442"/>
<keyword evidence="8" id="KW-1015">Disulfide bond</keyword>
<keyword evidence="3" id="KW-0732">Signal</keyword>
<dbReference type="FunFam" id="2.60.40.10:FF:001571">
    <property type="entry name" value="Down syndrome cell adhesion molecule-like protein Dscam2"/>
    <property type="match status" value="1"/>
</dbReference>
<dbReference type="Pfam" id="PF25059">
    <property type="entry name" value="FN3_DSCAM-DSCAML_C"/>
    <property type="match status" value="1"/>
</dbReference>